<proteinExistence type="predicted"/>
<organism evidence="1 2">
    <name type="scientific">Caerostris extrusa</name>
    <name type="common">Bark spider</name>
    <name type="synonym">Caerostris bankana</name>
    <dbReference type="NCBI Taxonomy" id="172846"/>
    <lineage>
        <taxon>Eukaryota</taxon>
        <taxon>Metazoa</taxon>
        <taxon>Ecdysozoa</taxon>
        <taxon>Arthropoda</taxon>
        <taxon>Chelicerata</taxon>
        <taxon>Arachnida</taxon>
        <taxon>Araneae</taxon>
        <taxon>Araneomorphae</taxon>
        <taxon>Entelegynae</taxon>
        <taxon>Araneoidea</taxon>
        <taxon>Araneidae</taxon>
        <taxon>Caerostris</taxon>
    </lineage>
</organism>
<evidence type="ECO:0000313" key="2">
    <source>
        <dbReference type="Proteomes" id="UP001054945"/>
    </source>
</evidence>
<accession>A0AAV4TXX4</accession>
<sequence length="111" mass="12371">MCNFIIAIHYIVQLGNNTKIHARANRSVPQVRLIAKGITVRESDTDPSRGVWNRRKKTMVGSVRITAVHSGPVVGRNPLTWNGCEVAGAALISSTLWTTPTHKPGRRYRRE</sequence>
<keyword evidence="2" id="KW-1185">Reference proteome</keyword>
<evidence type="ECO:0000313" key="1">
    <source>
        <dbReference type="EMBL" id="GIY49752.1"/>
    </source>
</evidence>
<dbReference type="EMBL" id="BPLR01011877">
    <property type="protein sequence ID" value="GIY49752.1"/>
    <property type="molecule type" value="Genomic_DNA"/>
</dbReference>
<gene>
    <name evidence="1" type="ORF">CEXT_778491</name>
</gene>
<name>A0AAV4TXX4_CAEEX</name>
<protein>
    <submittedName>
        <fullName evidence="1">Uncharacterized protein</fullName>
    </submittedName>
</protein>
<dbReference type="AlphaFoldDB" id="A0AAV4TXX4"/>
<reference evidence="1 2" key="1">
    <citation type="submission" date="2021-06" db="EMBL/GenBank/DDBJ databases">
        <title>Caerostris extrusa draft genome.</title>
        <authorList>
            <person name="Kono N."/>
            <person name="Arakawa K."/>
        </authorList>
    </citation>
    <scope>NUCLEOTIDE SEQUENCE [LARGE SCALE GENOMIC DNA]</scope>
</reference>
<dbReference type="Proteomes" id="UP001054945">
    <property type="component" value="Unassembled WGS sequence"/>
</dbReference>
<comment type="caution">
    <text evidence="1">The sequence shown here is derived from an EMBL/GenBank/DDBJ whole genome shotgun (WGS) entry which is preliminary data.</text>
</comment>